<proteinExistence type="predicted"/>
<feature type="compositionally biased region" description="Polar residues" evidence="1">
    <location>
        <begin position="451"/>
        <end position="460"/>
    </location>
</feature>
<dbReference type="InterPro" id="IPR001810">
    <property type="entry name" value="F-box_dom"/>
</dbReference>
<dbReference type="Pfam" id="PF20183">
    <property type="entry name" value="DUF6546"/>
    <property type="match status" value="1"/>
</dbReference>
<evidence type="ECO:0000259" key="3">
    <source>
        <dbReference type="Pfam" id="PF20183"/>
    </source>
</evidence>
<keyword evidence="5" id="KW-1185">Reference proteome</keyword>
<evidence type="ECO:0000259" key="2">
    <source>
        <dbReference type="Pfam" id="PF12937"/>
    </source>
</evidence>
<sequence>MAETLPIETLRYVFSYLEGHLAPYACVCRQWQVAAEQFTFADLHINSADLEDFRQIALSSHSASRCYHVRHLYFKVVLPEYSVAARGHYENRNDRDRNSKAFTQAITSLFEIMSSWPDGDRHQISLQIYAKSPSDWEAETDWNVRRIRLQRCYAFPKQELLHRRYERSYLQLTEITLPNVECITSLKVLGYGRYRNIAPGSVSEMVSRLPRLDTINAELRDRERRGTAASDSLGDFPSATWPSSLRHLRLEYGAIQRYGTNFPPLANPPPKSMCLTLHRLTQQLKTVDLAQIMIDPEFFWPVNANGTTPYWPNLIKIGISYRYAANVLYGPLQTLAQDSSRILRDGSVVPHDDQQQILPRRLLSKQLDKLYLAAGRAAQHMPKLDSMDLDISISNSSGSEHYFKYDATSGTATWTRSSDYRPPNEVQEAWDVAARGHGHGQMSAEFHSIGDSASDSTVSL</sequence>
<evidence type="ECO:0000313" key="5">
    <source>
        <dbReference type="Proteomes" id="UP000055045"/>
    </source>
</evidence>
<organism evidence="4 5">
    <name type="scientific">Penicillium freii</name>
    <dbReference type="NCBI Taxonomy" id="48697"/>
    <lineage>
        <taxon>Eukaryota</taxon>
        <taxon>Fungi</taxon>
        <taxon>Dikarya</taxon>
        <taxon>Ascomycota</taxon>
        <taxon>Pezizomycotina</taxon>
        <taxon>Eurotiomycetes</taxon>
        <taxon>Eurotiomycetidae</taxon>
        <taxon>Eurotiales</taxon>
        <taxon>Aspergillaceae</taxon>
        <taxon>Penicillium</taxon>
    </lineage>
</organism>
<comment type="caution">
    <text evidence="4">The sequence shown here is derived from an EMBL/GenBank/DDBJ whole genome shotgun (WGS) entry which is preliminary data.</text>
</comment>
<dbReference type="InterPro" id="IPR046676">
    <property type="entry name" value="DUF6546"/>
</dbReference>
<dbReference type="AlphaFoldDB" id="A0A117NSX0"/>
<dbReference type="Proteomes" id="UP000055045">
    <property type="component" value="Unassembled WGS sequence"/>
</dbReference>
<feature type="domain" description="F-box" evidence="2">
    <location>
        <begin position="3"/>
        <end position="36"/>
    </location>
</feature>
<accession>A0A117NSX0</accession>
<protein>
    <submittedName>
        <fullName evidence="4">Uncharacterized protein</fullName>
    </submittedName>
</protein>
<reference evidence="4 5" key="1">
    <citation type="submission" date="2015-10" db="EMBL/GenBank/DDBJ databases">
        <title>Genome sequencing of Penicillium freii.</title>
        <authorList>
            <person name="Nguyen H.D."/>
            <person name="Visagie C.M."/>
            <person name="Seifert K.A."/>
        </authorList>
    </citation>
    <scope>NUCLEOTIDE SEQUENCE [LARGE SCALE GENOMIC DNA]</scope>
    <source>
        <strain evidence="4 5">DAOM 242723</strain>
    </source>
</reference>
<feature type="domain" description="DUF6546" evidence="3">
    <location>
        <begin position="363"/>
        <end position="451"/>
    </location>
</feature>
<evidence type="ECO:0000313" key="4">
    <source>
        <dbReference type="EMBL" id="KUM66790.1"/>
    </source>
</evidence>
<dbReference type="OrthoDB" id="4802432at2759"/>
<dbReference type="STRING" id="48697.A0A117NSX0"/>
<dbReference type="EMBL" id="LLXE01000003">
    <property type="protein sequence ID" value="KUM66790.1"/>
    <property type="molecule type" value="Genomic_DNA"/>
</dbReference>
<feature type="region of interest" description="Disordered" evidence="1">
    <location>
        <begin position="441"/>
        <end position="460"/>
    </location>
</feature>
<name>A0A117NSX0_PENFR</name>
<dbReference type="Pfam" id="PF12937">
    <property type="entry name" value="F-box-like"/>
    <property type="match status" value="1"/>
</dbReference>
<evidence type="ECO:0000256" key="1">
    <source>
        <dbReference type="SAM" id="MobiDB-lite"/>
    </source>
</evidence>
<gene>
    <name evidence="4" type="ORF">ACN42_g270</name>
</gene>